<dbReference type="PANTHER" id="PTHR44591:SF3">
    <property type="entry name" value="RESPONSE REGULATORY DOMAIN-CONTAINING PROTEIN"/>
    <property type="match status" value="1"/>
</dbReference>
<dbReference type="EMBL" id="KT944257">
    <property type="protein sequence ID" value="ALV86324.1"/>
    <property type="molecule type" value="Genomic_DNA"/>
</dbReference>
<dbReference type="InterPro" id="IPR050595">
    <property type="entry name" value="Bact_response_regulator"/>
</dbReference>
<dbReference type="GO" id="GO:0000160">
    <property type="term" value="P:phosphorelay signal transduction system"/>
    <property type="evidence" value="ECO:0007669"/>
    <property type="project" value="InterPro"/>
</dbReference>
<evidence type="ECO:0000313" key="4">
    <source>
        <dbReference type="EMBL" id="ALV86324.1"/>
    </source>
</evidence>
<proteinExistence type="predicted"/>
<dbReference type="PANTHER" id="PTHR44591">
    <property type="entry name" value="STRESS RESPONSE REGULATOR PROTEIN 1"/>
    <property type="match status" value="1"/>
</dbReference>
<feature type="domain" description="Response regulatory" evidence="3">
    <location>
        <begin position="9"/>
        <end position="125"/>
    </location>
</feature>
<dbReference type="InterPro" id="IPR001789">
    <property type="entry name" value="Sig_transdc_resp-reg_receiver"/>
</dbReference>
<dbReference type="SUPFAM" id="SSF52172">
    <property type="entry name" value="CheY-like"/>
    <property type="match status" value="1"/>
</dbReference>
<accession>A0A0U3UV94</accession>
<keyword evidence="1 2" id="KW-0597">Phosphoprotein</keyword>
<dbReference type="Gene3D" id="3.40.50.2300">
    <property type="match status" value="1"/>
</dbReference>
<dbReference type="AlphaFoldDB" id="A0A0U3UV94"/>
<feature type="modified residue" description="4-aspartylphosphate" evidence="2">
    <location>
        <position position="58"/>
    </location>
</feature>
<evidence type="ECO:0000256" key="1">
    <source>
        <dbReference type="ARBA" id="ARBA00022553"/>
    </source>
</evidence>
<sequence length="132" mass="14436">MQRPTPPLRIVVVENDIDTRTFFKLYLEQLGHRVDAAAGVSEALSMLSQSRYDVLFADIALADGSGWDLLDIARACAIPCPPFPVAMTGYGLAEDRARSEAAGFRHHLVKPLDPTKLKSLLTEASRELPGTD</sequence>
<dbReference type="PROSITE" id="PS50110">
    <property type="entry name" value="RESPONSE_REGULATORY"/>
    <property type="match status" value="1"/>
</dbReference>
<evidence type="ECO:0000259" key="3">
    <source>
        <dbReference type="PROSITE" id="PS50110"/>
    </source>
</evidence>
<organism evidence="4">
    <name type="scientific">uncultured bacterium 5</name>
    <dbReference type="NCBI Taxonomy" id="1748277"/>
    <lineage>
        <taxon>Bacteria</taxon>
        <taxon>environmental samples</taxon>
    </lineage>
</organism>
<dbReference type="SMART" id="SM00448">
    <property type="entry name" value="REC"/>
    <property type="match status" value="1"/>
</dbReference>
<evidence type="ECO:0000256" key="2">
    <source>
        <dbReference type="PROSITE-ProRule" id="PRU00169"/>
    </source>
</evidence>
<protein>
    <recommendedName>
        <fullName evidence="3">Response regulatory domain-containing protein</fullName>
    </recommendedName>
</protein>
<name>A0A0U3UV94_9BACT</name>
<dbReference type="InterPro" id="IPR011006">
    <property type="entry name" value="CheY-like_superfamily"/>
</dbReference>
<reference evidence="4" key="1">
    <citation type="submission" date="2015-10" db="EMBL/GenBank/DDBJ databases">
        <title>Biosynthesis of SCL-MCL polyhydroxyalkanoates by metagenomic clones in Pseudomonas putida.</title>
        <authorList>
            <person name="Cheng J."/>
            <person name="Charles T.C."/>
        </authorList>
    </citation>
    <scope>NUCLEOTIDE SEQUENCE</scope>
</reference>
<dbReference type="Pfam" id="PF00072">
    <property type="entry name" value="Response_reg"/>
    <property type="match status" value="1"/>
</dbReference>